<feature type="binding site" evidence="5">
    <location>
        <position position="234"/>
    </location>
    <ligand>
        <name>D-glyceraldehyde 3-phosphate</name>
        <dbReference type="ChEBI" id="CHEBI:59776"/>
    </ligand>
</feature>
<dbReference type="RefSeq" id="WP_044350858.1">
    <property type="nucleotide sequence ID" value="NZ_AZAC01000034.1"/>
</dbReference>
<keyword evidence="3 9" id="KW-0560">Oxidoreductase</keyword>
<evidence type="ECO:0000256" key="3">
    <source>
        <dbReference type="ARBA" id="ARBA00023002"/>
    </source>
</evidence>
<evidence type="ECO:0000256" key="9">
    <source>
        <dbReference type="RuleBase" id="RU361160"/>
    </source>
</evidence>
<comment type="caution">
    <text evidence="11">The sequence shown here is derived from an EMBL/GenBank/DDBJ whole genome shotgun (WGS) entry which is preliminary data.</text>
</comment>
<dbReference type="FunFam" id="3.30.360.10:FF:000002">
    <property type="entry name" value="Glyceraldehyde-3-phosphate dehydrogenase"/>
    <property type="match status" value="1"/>
</dbReference>
<evidence type="ECO:0000256" key="6">
    <source>
        <dbReference type="PIRSR" id="PIRSR000149-3"/>
    </source>
</evidence>
<dbReference type="Gene3D" id="3.40.50.720">
    <property type="entry name" value="NAD(P)-binding Rossmann-like Domain"/>
    <property type="match status" value="1"/>
</dbReference>
<dbReference type="InterPro" id="IPR036291">
    <property type="entry name" value="NAD(P)-bd_dom_sf"/>
</dbReference>
<dbReference type="OrthoDB" id="9803304at2"/>
<dbReference type="FunFam" id="3.40.50.720:FF:000001">
    <property type="entry name" value="Glyceraldehyde-3-phosphate dehydrogenase"/>
    <property type="match status" value="1"/>
</dbReference>
<dbReference type="PIRSF" id="PIRSF000149">
    <property type="entry name" value="GAP_DH"/>
    <property type="match status" value="1"/>
</dbReference>
<keyword evidence="6" id="KW-0547">Nucleotide-binding</keyword>
<comment type="similarity">
    <text evidence="1 8">Belongs to the glyceraldehyde-3-phosphate dehydrogenase family.</text>
</comment>
<reference evidence="11 12" key="1">
    <citation type="submission" date="2013-11" db="EMBL/GenBank/DDBJ databases">
        <title>Metagenomic analysis of a methanogenic consortium involved in long chain n-alkane degradation.</title>
        <authorList>
            <person name="Davidova I.A."/>
            <person name="Callaghan A.V."/>
            <person name="Wawrik B."/>
            <person name="Pruitt S."/>
            <person name="Marks C."/>
            <person name="Duncan K.E."/>
            <person name="Suflita J.M."/>
        </authorList>
    </citation>
    <scope>NUCLEOTIDE SEQUENCE [LARGE SCALE GENOMIC DNA]</scope>
    <source>
        <strain evidence="11 12">SPR</strain>
    </source>
</reference>
<dbReference type="NCBIfam" id="TIGR01534">
    <property type="entry name" value="GAPDH-I"/>
    <property type="match status" value="1"/>
</dbReference>
<dbReference type="Gene3D" id="3.30.360.10">
    <property type="entry name" value="Dihydrodipicolinate Reductase, domain 2"/>
    <property type="match status" value="1"/>
</dbReference>
<dbReference type="SMART" id="SM00846">
    <property type="entry name" value="Gp_dh_N"/>
    <property type="match status" value="1"/>
</dbReference>
<dbReference type="EC" id="1.2.1.-" evidence="9"/>
<dbReference type="GO" id="GO:0050661">
    <property type="term" value="F:NADP binding"/>
    <property type="evidence" value="ECO:0007669"/>
    <property type="project" value="InterPro"/>
</dbReference>
<dbReference type="GO" id="GO:0016620">
    <property type="term" value="F:oxidoreductase activity, acting on the aldehyde or oxo group of donors, NAD or NADP as acceptor"/>
    <property type="evidence" value="ECO:0007669"/>
    <property type="project" value="InterPro"/>
</dbReference>
<dbReference type="CDD" id="cd18126">
    <property type="entry name" value="GAPDH_I_C"/>
    <property type="match status" value="1"/>
</dbReference>
<feature type="binding site" evidence="5">
    <location>
        <begin position="152"/>
        <end position="154"/>
    </location>
    <ligand>
        <name>D-glyceraldehyde 3-phosphate</name>
        <dbReference type="ChEBI" id="CHEBI:59776"/>
    </ligand>
</feature>
<dbReference type="GO" id="GO:0051287">
    <property type="term" value="F:NAD binding"/>
    <property type="evidence" value="ECO:0007669"/>
    <property type="project" value="InterPro"/>
</dbReference>
<organism evidence="11 12">
    <name type="scientific">Dethiosulfatarculus sandiegensis</name>
    <dbReference type="NCBI Taxonomy" id="1429043"/>
    <lineage>
        <taxon>Bacteria</taxon>
        <taxon>Pseudomonadati</taxon>
        <taxon>Thermodesulfobacteriota</taxon>
        <taxon>Desulfarculia</taxon>
        <taxon>Desulfarculales</taxon>
        <taxon>Desulfarculaceae</taxon>
        <taxon>Dethiosulfatarculus</taxon>
    </lineage>
</organism>
<evidence type="ECO:0000256" key="8">
    <source>
        <dbReference type="RuleBase" id="RU000397"/>
    </source>
</evidence>
<feature type="binding site" evidence="5">
    <location>
        <position position="183"/>
    </location>
    <ligand>
        <name>D-glyceraldehyde 3-phosphate</name>
        <dbReference type="ChEBI" id="CHEBI:59776"/>
    </ligand>
</feature>
<feature type="binding site" evidence="5">
    <location>
        <begin position="211"/>
        <end position="212"/>
    </location>
    <ligand>
        <name>D-glyceraldehyde 3-phosphate</name>
        <dbReference type="ChEBI" id="CHEBI:59776"/>
    </ligand>
</feature>
<protein>
    <recommendedName>
        <fullName evidence="9">Glyceraldehyde-3-phosphate dehydrogenase</fullName>
        <ecNumber evidence="9">1.2.1.-</ecNumber>
    </recommendedName>
</protein>
<evidence type="ECO:0000259" key="10">
    <source>
        <dbReference type="SMART" id="SM00846"/>
    </source>
</evidence>
<dbReference type="InterPro" id="IPR020829">
    <property type="entry name" value="GlycerAld_3-P_DH_cat"/>
</dbReference>
<dbReference type="STRING" id="1429043.X474_20025"/>
<dbReference type="SUPFAM" id="SSF55347">
    <property type="entry name" value="Glyceraldehyde-3-phosphate dehydrogenase-like, C-terminal domain"/>
    <property type="match status" value="1"/>
</dbReference>
<accession>A0A0D2HNG6</accession>
<dbReference type="PRINTS" id="PR00078">
    <property type="entry name" value="G3PDHDRGNASE"/>
</dbReference>
<dbReference type="PATRIC" id="fig|1429043.3.peg.4246"/>
<keyword evidence="6" id="KW-0520">NAD</keyword>
<keyword evidence="12" id="KW-1185">Reference proteome</keyword>
<feature type="site" description="Activates thiol group during catalysis" evidence="7">
    <location>
        <position position="180"/>
    </location>
</feature>
<sequence>MAVKVGINGFGRVGRLLARILGPGHEELELVCINGRADTYQLAHLLKYDSVHRTFQAEVEHDEDQLIIDGHPVAITRAPSPDQIPWEKYDVDIVLEATGKFKDRASCQGHMEHGAKKVLIAAPGKGVDHTFVMGVNQQEYDPQNHHIISNASCTTNCLAPVAKVLNDVFTLEHGLMTTIHAYTMSQRMLDGSHKDMRRARAAALSMIPTSTGAAKAVTQVIPELEGKLDGFAIRVPTADVSLVDITCRLGNQVDAEEVNDALRQAAEGPMAGVLKVSDEPLVSIDYTTCPYSSIVDAALTQVMDGRMVKVLSWYDNEMGFASRLVNLAEMVAKSL</sequence>
<evidence type="ECO:0000256" key="5">
    <source>
        <dbReference type="PIRSR" id="PIRSR000149-2"/>
    </source>
</evidence>
<dbReference type="InterPro" id="IPR020831">
    <property type="entry name" value="GlycerAld/Erythrose_P_DH"/>
</dbReference>
<dbReference type="InterPro" id="IPR006424">
    <property type="entry name" value="Glyceraldehyde-3-P_DH_1"/>
</dbReference>
<dbReference type="PROSITE" id="PS00071">
    <property type="entry name" value="GAPDH"/>
    <property type="match status" value="1"/>
</dbReference>
<comment type="subunit">
    <text evidence="2">Homotetramer.</text>
</comment>
<dbReference type="EMBL" id="AZAC01000034">
    <property type="protein sequence ID" value="KIX12098.1"/>
    <property type="molecule type" value="Genomic_DNA"/>
</dbReference>
<feature type="binding site" evidence="6">
    <location>
        <position position="316"/>
    </location>
    <ligand>
        <name>NAD(+)</name>
        <dbReference type="ChEBI" id="CHEBI:57540"/>
    </ligand>
</feature>
<evidence type="ECO:0000313" key="12">
    <source>
        <dbReference type="Proteomes" id="UP000032233"/>
    </source>
</evidence>
<name>A0A0D2HNG6_9BACT</name>
<dbReference type="Pfam" id="PF02800">
    <property type="entry name" value="Gp_dh_C"/>
    <property type="match status" value="1"/>
</dbReference>
<dbReference type="AlphaFoldDB" id="A0A0D2HNG6"/>
<dbReference type="Proteomes" id="UP000032233">
    <property type="component" value="Unassembled WGS sequence"/>
</dbReference>
<proteinExistence type="inferred from homology"/>
<dbReference type="PANTHER" id="PTHR43148">
    <property type="entry name" value="GLYCERALDEHYDE-3-PHOSPHATE DEHYDROGENASE 2"/>
    <property type="match status" value="1"/>
</dbReference>
<gene>
    <name evidence="11" type="primary">gapA</name>
    <name evidence="11" type="ORF">X474_20025</name>
</gene>
<dbReference type="FunCoup" id="A0A0D2HNG6">
    <property type="interactions" value="532"/>
</dbReference>
<evidence type="ECO:0000256" key="7">
    <source>
        <dbReference type="PIRSR" id="PIRSR000149-4"/>
    </source>
</evidence>
<dbReference type="InterPro" id="IPR020830">
    <property type="entry name" value="GlycerAld_3-P_DH_AS"/>
</dbReference>
<feature type="domain" description="Glyceraldehyde 3-phosphate dehydrogenase NAD(P) binding" evidence="10">
    <location>
        <begin position="3"/>
        <end position="153"/>
    </location>
</feature>
<feature type="active site" description="Nucleophile" evidence="4">
    <location>
        <position position="153"/>
    </location>
</feature>
<dbReference type="SUPFAM" id="SSF51735">
    <property type="entry name" value="NAD(P)-binding Rossmann-fold domains"/>
    <property type="match status" value="1"/>
</dbReference>
<dbReference type="InParanoid" id="A0A0D2HNG6"/>
<evidence type="ECO:0000256" key="4">
    <source>
        <dbReference type="PIRSR" id="PIRSR000149-1"/>
    </source>
</evidence>
<evidence type="ECO:0000256" key="2">
    <source>
        <dbReference type="ARBA" id="ARBA00011881"/>
    </source>
</evidence>
<evidence type="ECO:0000313" key="11">
    <source>
        <dbReference type="EMBL" id="KIX12098.1"/>
    </source>
</evidence>
<dbReference type="GO" id="GO:0006006">
    <property type="term" value="P:glucose metabolic process"/>
    <property type="evidence" value="ECO:0007669"/>
    <property type="project" value="InterPro"/>
</dbReference>
<dbReference type="Pfam" id="PF00044">
    <property type="entry name" value="Gp_dh_N"/>
    <property type="match status" value="1"/>
</dbReference>
<dbReference type="CDD" id="cd05214">
    <property type="entry name" value="GAPDH_I_N"/>
    <property type="match status" value="1"/>
</dbReference>
<evidence type="ECO:0000256" key="1">
    <source>
        <dbReference type="ARBA" id="ARBA00007406"/>
    </source>
</evidence>
<dbReference type="InterPro" id="IPR020828">
    <property type="entry name" value="GlycerAld_3-P_DH_NAD(P)-bd"/>
</dbReference>